<protein>
    <submittedName>
        <fullName evidence="6">Agmatinase</fullName>
    </submittedName>
</protein>
<evidence type="ECO:0000256" key="2">
    <source>
        <dbReference type="ARBA" id="ARBA00022723"/>
    </source>
</evidence>
<comment type="cofactor">
    <cofactor evidence="4">
        <name>Mn(2+)</name>
        <dbReference type="ChEBI" id="CHEBI:29035"/>
    </cofactor>
    <text evidence="4">Binds 2 manganese ions per subunit.</text>
</comment>
<gene>
    <name evidence="6" type="ORF">caldi_28930</name>
</gene>
<dbReference type="PANTHER" id="PTHR11358">
    <property type="entry name" value="ARGINASE/AGMATINASE"/>
    <property type="match status" value="1"/>
</dbReference>
<comment type="similarity">
    <text evidence="1">Belongs to the arginase family. Agmatinase subfamily.</text>
</comment>
<dbReference type="AlphaFoldDB" id="A0AA35G9T0"/>
<dbReference type="PROSITE" id="PS01053">
    <property type="entry name" value="ARGINASE_1"/>
    <property type="match status" value="1"/>
</dbReference>
<feature type="binding site" evidence="4">
    <location>
        <position position="224"/>
    </location>
    <ligand>
        <name>Mn(2+)</name>
        <dbReference type="ChEBI" id="CHEBI:29035"/>
        <label>1</label>
    </ligand>
</feature>
<dbReference type="RefSeq" id="WP_264842431.1">
    <property type="nucleotide sequence ID" value="NZ_AP025628.1"/>
</dbReference>
<keyword evidence="2 4" id="KW-0479">Metal-binding</keyword>
<dbReference type="EMBL" id="AP025628">
    <property type="protein sequence ID" value="BDG61803.1"/>
    <property type="molecule type" value="Genomic_DNA"/>
</dbReference>
<dbReference type="InterPro" id="IPR023696">
    <property type="entry name" value="Ureohydrolase_dom_sf"/>
</dbReference>
<organism evidence="6 7">
    <name type="scientific">Caldinitratiruptor microaerophilus</name>
    <dbReference type="NCBI Taxonomy" id="671077"/>
    <lineage>
        <taxon>Bacteria</taxon>
        <taxon>Bacillati</taxon>
        <taxon>Bacillota</taxon>
        <taxon>Clostridia</taxon>
        <taxon>Eubacteriales</taxon>
        <taxon>Symbiobacteriaceae</taxon>
        <taxon>Caldinitratiruptor</taxon>
    </lineage>
</organism>
<dbReference type="InterPro" id="IPR005925">
    <property type="entry name" value="Agmatinase-rel"/>
</dbReference>
<dbReference type="KEGG" id="cmic:caldi_28930"/>
<evidence type="ECO:0000256" key="4">
    <source>
        <dbReference type="PIRSR" id="PIRSR036979-1"/>
    </source>
</evidence>
<dbReference type="GO" id="GO:0008783">
    <property type="term" value="F:agmatinase activity"/>
    <property type="evidence" value="ECO:0007669"/>
    <property type="project" value="TreeGrafter"/>
</dbReference>
<feature type="binding site" evidence="4">
    <location>
        <position position="144"/>
    </location>
    <ligand>
        <name>Mn(2+)</name>
        <dbReference type="ChEBI" id="CHEBI:29035"/>
        <label>1</label>
    </ligand>
</feature>
<name>A0AA35G9T0_9FIRM</name>
<dbReference type="PROSITE" id="PS51409">
    <property type="entry name" value="ARGINASE_2"/>
    <property type="match status" value="1"/>
</dbReference>
<dbReference type="PANTHER" id="PTHR11358:SF26">
    <property type="entry name" value="GUANIDINO ACID HYDROLASE, MITOCHONDRIAL"/>
    <property type="match status" value="1"/>
</dbReference>
<feature type="binding site" evidence="4">
    <location>
        <position position="146"/>
    </location>
    <ligand>
        <name>Mn(2+)</name>
        <dbReference type="ChEBI" id="CHEBI:29035"/>
        <label>1</label>
    </ligand>
</feature>
<dbReference type="SUPFAM" id="SSF52768">
    <property type="entry name" value="Arginase/deacetylase"/>
    <property type="match status" value="1"/>
</dbReference>
<dbReference type="Pfam" id="PF00491">
    <property type="entry name" value="Arginase"/>
    <property type="match status" value="1"/>
</dbReference>
<dbReference type="Proteomes" id="UP001163687">
    <property type="component" value="Chromosome"/>
</dbReference>
<keyword evidence="4" id="KW-0464">Manganese</keyword>
<evidence type="ECO:0000256" key="5">
    <source>
        <dbReference type="RuleBase" id="RU003684"/>
    </source>
</evidence>
<evidence type="ECO:0000256" key="3">
    <source>
        <dbReference type="ARBA" id="ARBA00022801"/>
    </source>
</evidence>
<dbReference type="Gene3D" id="3.40.800.10">
    <property type="entry name" value="Ureohydrolase domain"/>
    <property type="match status" value="1"/>
</dbReference>
<dbReference type="GO" id="GO:0046872">
    <property type="term" value="F:metal ion binding"/>
    <property type="evidence" value="ECO:0007669"/>
    <property type="project" value="UniProtKB-KW"/>
</dbReference>
<feature type="binding site" evidence="4">
    <location>
        <position position="142"/>
    </location>
    <ligand>
        <name>Mn(2+)</name>
        <dbReference type="ChEBI" id="CHEBI:29035"/>
        <label>1</label>
    </ligand>
</feature>
<reference evidence="6" key="1">
    <citation type="submission" date="2022-03" db="EMBL/GenBank/DDBJ databases">
        <title>Complete genome sequence of Caldinitratiruptor microaerophilus.</title>
        <authorList>
            <person name="Mukaiyama R."/>
            <person name="Nishiyama T."/>
            <person name="Ueda K."/>
        </authorList>
    </citation>
    <scope>NUCLEOTIDE SEQUENCE</scope>
    <source>
        <strain evidence="6">JCM 16183</strain>
    </source>
</reference>
<accession>A0AA35G9T0</accession>
<evidence type="ECO:0000313" key="7">
    <source>
        <dbReference type="Proteomes" id="UP001163687"/>
    </source>
</evidence>
<evidence type="ECO:0000256" key="1">
    <source>
        <dbReference type="ARBA" id="ARBA00009227"/>
    </source>
</evidence>
<dbReference type="PIRSF" id="PIRSF036979">
    <property type="entry name" value="Arginase"/>
    <property type="match status" value="1"/>
</dbReference>
<dbReference type="CDD" id="cd11593">
    <property type="entry name" value="Agmatinase-like_2"/>
    <property type="match status" value="1"/>
</dbReference>
<evidence type="ECO:0000313" key="6">
    <source>
        <dbReference type="EMBL" id="BDG61803.1"/>
    </source>
</evidence>
<keyword evidence="7" id="KW-1185">Reference proteome</keyword>
<dbReference type="NCBIfam" id="TIGR01230">
    <property type="entry name" value="agmatinase"/>
    <property type="match status" value="1"/>
</dbReference>
<sequence>MGLADRALQGLPLERLDRFLGTSDDYASARVAIFGVPLDLTTSYRPGARFGPARLREASYGLEDWSYHQEAGLDEVASCDLGDVALPIGQLEASLAAVGRVADRVVSDGKIPFMVGGEHLSTLPVLEAVARRHPDLALVHLDAHADLREEYLGNRLSHATVIRRCLEHVAPDRLYQFGIRSGTREEYEYARRHAHLWPHRVLEPLRAAVGDLRGRPVYVTLDLDVLDPAFAPGTGTPEPGGIDVRELLEALRVLGDLRVVGFDLVEAAPDLDPTGRTAVVGALIVREALLAFGR</sequence>
<keyword evidence="3 5" id="KW-0378">Hydrolase</keyword>
<feature type="binding site" evidence="4">
    <location>
        <position position="119"/>
    </location>
    <ligand>
        <name>Mn(2+)</name>
        <dbReference type="ChEBI" id="CHEBI:29035"/>
        <label>1</label>
    </ligand>
</feature>
<proteinExistence type="inferred from homology"/>
<dbReference type="GO" id="GO:0033389">
    <property type="term" value="P:putrescine biosynthetic process from arginine, via agmatine"/>
    <property type="evidence" value="ECO:0007669"/>
    <property type="project" value="TreeGrafter"/>
</dbReference>
<dbReference type="InterPro" id="IPR020855">
    <property type="entry name" value="Ureohydrolase_Mn_BS"/>
</dbReference>
<dbReference type="InterPro" id="IPR006035">
    <property type="entry name" value="Ureohydrolase"/>
</dbReference>
<feature type="binding site" evidence="4">
    <location>
        <position position="222"/>
    </location>
    <ligand>
        <name>Mn(2+)</name>
        <dbReference type="ChEBI" id="CHEBI:29035"/>
        <label>1</label>
    </ligand>
</feature>